<accession>A0A0R2MR99</accession>
<dbReference type="PATRIC" id="fig|1293598.4.peg.2027"/>
<feature type="domain" description="S-layer protein C-terminal" evidence="2">
    <location>
        <begin position="131"/>
        <end position="166"/>
    </location>
</feature>
<dbReference type="InterPro" id="IPR024968">
    <property type="entry name" value="SlpA_C_lactobacillus"/>
</dbReference>
<dbReference type="AlphaFoldDB" id="A0A0R2MR99"/>
<reference evidence="3 4" key="1">
    <citation type="journal article" date="2015" name="Genome Announc.">
        <title>Expanding the biotechnology potential of lactobacilli through comparative genomics of 213 strains and associated genera.</title>
        <authorList>
            <person name="Sun Z."/>
            <person name="Harris H.M."/>
            <person name="McCann A."/>
            <person name="Guo C."/>
            <person name="Argimon S."/>
            <person name="Zhang W."/>
            <person name="Yang X."/>
            <person name="Jeffery I.B."/>
            <person name="Cooney J.C."/>
            <person name="Kagawa T.F."/>
            <person name="Liu W."/>
            <person name="Song Y."/>
            <person name="Salvetti E."/>
            <person name="Wrobel A."/>
            <person name="Rasinkangas P."/>
            <person name="Parkhill J."/>
            <person name="Rea M.C."/>
            <person name="O'Sullivan O."/>
            <person name="Ritari J."/>
            <person name="Douillard F.P."/>
            <person name="Paul Ross R."/>
            <person name="Yang R."/>
            <person name="Briner A.E."/>
            <person name="Felis G.E."/>
            <person name="de Vos W.M."/>
            <person name="Barrangou R."/>
            <person name="Klaenhammer T.R."/>
            <person name="Caufield P.W."/>
            <person name="Cui Y."/>
            <person name="Zhang H."/>
            <person name="O'Toole P.W."/>
        </authorList>
    </citation>
    <scope>NUCLEOTIDE SEQUENCE [LARGE SCALE GENOMIC DNA]</scope>
    <source>
        <strain evidence="3 4">DSM 24301</strain>
    </source>
</reference>
<feature type="signal peptide" evidence="1">
    <location>
        <begin position="1"/>
        <end position="27"/>
    </location>
</feature>
<dbReference type="EMBL" id="JQCE01000052">
    <property type="protein sequence ID" value="KRO16143.1"/>
    <property type="molecule type" value="Genomic_DNA"/>
</dbReference>
<keyword evidence="1" id="KW-0732">Signal</keyword>
<keyword evidence="4" id="KW-1185">Reference proteome</keyword>
<dbReference type="CDD" id="cd14667">
    <property type="entry name" value="3D_containing_proteins"/>
    <property type="match status" value="1"/>
</dbReference>
<dbReference type="STRING" id="1293598.IV56_GL001943"/>
<gene>
    <name evidence="3" type="ORF">IV56_GL001943</name>
</gene>
<evidence type="ECO:0000256" key="1">
    <source>
        <dbReference type="SAM" id="SignalP"/>
    </source>
</evidence>
<name>A0A0R2MR99_9LACO</name>
<organism evidence="3 4">
    <name type="scientific">Lacticaseibacillus saniviri JCM 17471 = DSM 24301</name>
    <dbReference type="NCBI Taxonomy" id="1293598"/>
    <lineage>
        <taxon>Bacteria</taxon>
        <taxon>Bacillati</taxon>
        <taxon>Bacillota</taxon>
        <taxon>Bacilli</taxon>
        <taxon>Lactobacillales</taxon>
        <taxon>Lactobacillaceae</taxon>
        <taxon>Lacticaseibacillus</taxon>
    </lineage>
</organism>
<evidence type="ECO:0000313" key="4">
    <source>
        <dbReference type="Proteomes" id="UP000050969"/>
    </source>
</evidence>
<comment type="caution">
    <text evidence="3">The sequence shown here is derived from an EMBL/GenBank/DDBJ whole genome shotgun (WGS) entry which is preliminary data.</text>
</comment>
<evidence type="ECO:0000259" key="2">
    <source>
        <dbReference type="Pfam" id="PF03217"/>
    </source>
</evidence>
<evidence type="ECO:0000313" key="3">
    <source>
        <dbReference type="EMBL" id="KRO16143.1"/>
    </source>
</evidence>
<feature type="chain" id="PRO_5039058447" description="S-layer protein C-terminal domain-containing protein" evidence="1">
    <location>
        <begin position="28"/>
        <end position="266"/>
    </location>
</feature>
<sequence length="266" mass="28914">MMKLKSILLTLVATASLGFTVSQTTTANQTVHAATAIATKTVSYVPNYGIAVYKQPAGAATSQTLKHGTNWKIYSYKTVNGVQWASVGTNQWVQAAYMKDFTSNGVEVKYVNYKENYGIAVYRSPYTMATTGQTLKHGTSWKVNGYVTTNGKKWANIGTNQWVQAAYLSSTVPVAQAPARTMTATAYDPRILGNYTFGYDTVAANLSVFPRGTKLAITFANGTTKTYVVRDTGGFAYANPNQLDIAMPNSQALQFGRQTISVRVIK</sequence>
<protein>
    <recommendedName>
        <fullName evidence="2">S-layer protein C-terminal domain-containing protein</fullName>
    </recommendedName>
</protein>
<dbReference type="Pfam" id="PF03217">
    <property type="entry name" value="SlpA"/>
    <property type="match status" value="2"/>
</dbReference>
<feature type="domain" description="S-layer protein C-terminal" evidence="2">
    <location>
        <begin position="52"/>
        <end position="96"/>
    </location>
</feature>
<dbReference type="Proteomes" id="UP000050969">
    <property type="component" value="Unassembled WGS sequence"/>
</dbReference>
<proteinExistence type="predicted"/>
<dbReference type="InterPro" id="IPR059180">
    <property type="entry name" value="3D_YorM"/>
</dbReference>